<sequence>MMLETTPWNPADHLDSEEMILAYLEAVFEEGDPELVALALNNIARARGRHPALDLSPGADIGALIRAMKSLGLELTAKAA</sequence>
<organism evidence="1 2">
    <name type="scientific">Sphingomonas qilianensis</name>
    <dbReference type="NCBI Taxonomy" id="1736690"/>
    <lineage>
        <taxon>Bacteria</taxon>
        <taxon>Pseudomonadati</taxon>
        <taxon>Pseudomonadota</taxon>
        <taxon>Alphaproteobacteria</taxon>
        <taxon>Sphingomonadales</taxon>
        <taxon>Sphingomonadaceae</taxon>
        <taxon>Sphingomonas</taxon>
    </lineage>
</organism>
<evidence type="ECO:0000313" key="2">
    <source>
        <dbReference type="Proteomes" id="UP001404104"/>
    </source>
</evidence>
<dbReference type="RefSeq" id="WP_345865214.1">
    <property type="nucleotide sequence ID" value="NZ_JBDIMF010000005.1"/>
</dbReference>
<comment type="caution">
    <text evidence="1">The sequence shown here is derived from an EMBL/GenBank/DDBJ whole genome shotgun (WGS) entry which is preliminary data.</text>
</comment>
<evidence type="ECO:0000313" key="1">
    <source>
        <dbReference type="EMBL" id="MEN2787110.1"/>
    </source>
</evidence>
<accession>A0ABU9XU94</accession>
<dbReference type="EMBL" id="JBDIMF010000005">
    <property type="protein sequence ID" value="MEN2787110.1"/>
    <property type="molecule type" value="Genomic_DNA"/>
</dbReference>
<proteinExistence type="predicted"/>
<protein>
    <submittedName>
        <fullName evidence="1">Transcriptional regulator</fullName>
    </submittedName>
</protein>
<dbReference type="Proteomes" id="UP001404104">
    <property type="component" value="Unassembled WGS sequence"/>
</dbReference>
<name>A0ABU9XU94_9SPHN</name>
<dbReference type="Pfam" id="PF21716">
    <property type="entry name" value="dnstrm_HI1420"/>
    <property type="match status" value="1"/>
</dbReference>
<dbReference type="InterPro" id="IPR014057">
    <property type="entry name" value="HI1420"/>
</dbReference>
<keyword evidence="2" id="KW-1185">Reference proteome</keyword>
<reference evidence="1 2" key="1">
    <citation type="submission" date="2024-05" db="EMBL/GenBank/DDBJ databases">
        <authorList>
            <person name="Liu Q."/>
            <person name="Xin Y.-H."/>
        </authorList>
    </citation>
    <scope>NUCLEOTIDE SEQUENCE [LARGE SCALE GENOMIC DNA]</scope>
    <source>
        <strain evidence="1 2">CGMCC 1.15349</strain>
    </source>
</reference>
<gene>
    <name evidence="1" type="ORF">ABC969_11855</name>
</gene>